<name>A0A1G9ATQ0_9PSEU</name>
<proteinExistence type="predicted"/>
<evidence type="ECO:0000256" key="1">
    <source>
        <dbReference type="SAM" id="MobiDB-lite"/>
    </source>
</evidence>
<dbReference type="Proteomes" id="UP000199682">
    <property type="component" value="Unassembled WGS sequence"/>
</dbReference>
<dbReference type="AlphaFoldDB" id="A0A1G9ATQ0"/>
<dbReference type="InterPro" id="IPR027417">
    <property type="entry name" value="P-loop_NTPase"/>
</dbReference>
<dbReference type="EMBL" id="FNET01000005">
    <property type="protein sequence ID" value="SDK30716.1"/>
    <property type="molecule type" value="Genomic_DNA"/>
</dbReference>
<evidence type="ECO:0000313" key="2">
    <source>
        <dbReference type="EMBL" id="SDK30716.1"/>
    </source>
</evidence>
<feature type="region of interest" description="Disordered" evidence="1">
    <location>
        <begin position="131"/>
        <end position="151"/>
    </location>
</feature>
<dbReference type="Gene3D" id="3.40.50.300">
    <property type="entry name" value="P-loop containing nucleotide triphosphate hydrolases"/>
    <property type="match status" value="1"/>
</dbReference>
<sequence>MSPRVVLIAGPPCSGKTTLALQLAQADDLLVDRDAIARQLGSPRNHMHSRYVTRLAELRMRALLARLQAGDFTGTAYVVRCLPRQAQRNALARRLGAEVRLLDPGLAECLRRATVDGRPRGTTEAIRQWYARSDPHGQADAQASLGTSRSW</sequence>
<evidence type="ECO:0000313" key="3">
    <source>
        <dbReference type="Proteomes" id="UP000199682"/>
    </source>
</evidence>
<dbReference type="Pfam" id="PF13671">
    <property type="entry name" value="AAA_33"/>
    <property type="match status" value="1"/>
</dbReference>
<dbReference type="RefSeq" id="WP_143027706.1">
    <property type="nucleotide sequence ID" value="NZ_FNET01000005.1"/>
</dbReference>
<protein>
    <submittedName>
        <fullName evidence="2">AAA domain-containing protein</fullName>
    </submittedName>
</protein>
<dbReference type="SUPFAM" id="SSF52540">
    <property type="entry name" value="P-loop containing nucleoside triphosphate hydrolases"/>
    <property type="match status" value="1"/>
</dbReference>
<reference evidence="3" key="1">
    <citation type="submission" date="2016-10" db="EMBL/GenBank/DDBJ databases">
        <authorList>
            <person name="Varghese N."/>
            <person name="Submissions S."/>
        </authorList>
    </citation>
    <scope>NUCLEOTIDE SEQUENCE [LARGE SCALE GENOMIC DNA]</scope>
    <source>
        <strain evidence="3">DSM 44796</strain>
    </source>
</reference>
<organism evidence="2 3">
    <name type="scientific">Lentzea albidocapillata subsp. violacea</name>
    <dbReference type="NCBI Taxonomy" id="128104"/>
    <lineage>
        <taxon>Bacteria</taxon>
        <taxon>Bacillati</taxon>
        <taxon>Actinomycetota</taxon>
        <taxon>Actinomycetes</taxon>
        <taxon>Pseudonocardiales</taxon>
        <taxon>Pseudonocardiaceae</taxon>
        <taxon>Lentzea</taxon>
    </lineage>
</organism>
<accession>A0A1G9ATQ0</accession>
<gene>
    <name evidence="2" type="ORF">SAMN04488074_105118</name>
</gene>